<evidence type="ECO:0000313" key="7">
    <source>
        <dbReference type="Proteomes" id="UP000250462"/>
    </source>
</evidence>
<dbReference type="AlphaFoldDB" id="A0A329QSM6"/>
<keyword evidence="7" id="KW-1185">Reference proteome</keyword>
<evidence type="ECO:0000256" key="2">
    <source>
        <dbReference type="ARBA" id="ARBA00022741"/>
    </source>
</evidence>
<keyword evidence="1" id="KW-0813">Transport</keyword>
<dbReference type="InterPro" id="IPR013611">
    <property type="entry name" value="Transp-assoc_OB_typ2"/>
</dbReference>
<dbReference type="SUPFAM" id="SSF52540">
    <property type="entry name" value="P-loop containing nucleoside triphosphate hydrolases"/>
    <property type="match status" value="1"/>
</dbReference>
<dbReference type="Gene3D" id="3.40.50.300">
    <property type="entry name" value="P-loop containing nucleotide triphosphate hydrolases"/>
    <property type="match status" value="1"/>
</dbReference>
<dbReference type="InterPro" id="IPR003439">
    <property type="entry name" value="ABC_transporter-like_ATP-bd"/>
</dbReference>
<keyword evidence="3 6" id="KW-0067">ATP-binding</keyword>
<dbReference type="InterPro" id="IPR027417">
    <property type="entry name" value="P-loop_NTPase"/>
</dbReference>
<dbReference type="GO" id="GO:0043190">
    <property type="term" value="C:ATP-binding cassette (ABC) transporter complex"/>
    <property type="evidence" value="ECO:0007669"/>
    <property type="project" value="InterPro"/>
</dbReference>
<gene>
    <name evidence="6" type="ORF">DPM12_09115</name>
</gene>
<organism evidence="6 7">
    <name type="scientific">Phytoactinopolyspora halophila</name>
    <dbReference type="NCBI Taxonomy" id="1981511"/>
    <lineage>
        <taxon>Bacteria</taxon>
        <taxon>Bacillati</taxon>
        <taxon>Actinomycetota</taxon>
        <taxon>Actinomycetes</taxon>
        <taxon>Jiangellales</taxon>
        <taxon>Jiangellaceae</taxon>
        <taxon>Phytoactinopolyspora</taxon>
    </lineage>
</organism>
<evidence type="ECO:0000256" key="3">
    <source>
        <dbReference type="ARBA" id="ARBA00022840"/>
    </source>
</evidence>
<dbReference type="InterPro" id="IPR003593">
    <property type="entry name" value="AAA+_ATPase"/>
</dbReference>
<dbReference type="EMBL" id="QMIG01000006">
    <property type="protein sequence ID" value="RAW15400.1"/>
    <property type="molecule type" value="Genomic_DNA"/>
</dbReference>
<reference evidence="6 7" key="1">
    <citation type="submission" date="2018-06" db="EMBL/GenBank/DDBJ databases">
        <title>Phytoactinopolyspora halophila sp. nov., a novel halophilic actinomycete isolated from a saline soil in China.</title>
        <authorList>
            <person name="Tang S.-K."/>
        </authorList>
    </citation>
    <scope>NUCLEOTIDE SEQUENCE [LARGE SCALE GENOMIC DNA]</scope>
    <source>
        <strain evidence="6 7">YIM 96934</strain>
    </source>
</reference>
<dbReference type="EC" id="7.6.2.9" evidence="4"/>
<dbReference type="SMART" id="SM00382">
    <property type="entry name" value="AAA"/>
    <property type="match status" value="1"/>
</dbReference>
<dbReference type="InterPro" id="IPR017871">
    <property type="entry name" value="ABC_transporter-like_CS"/>
</dbReference>
<keyword evidence="2" id="KW-0547">Nucleotide-binding</keyword>
<dbReference type="PROSITE" id="PS50893">
    <property type="entry name" value="ABC_TRANSPORTER_2"/>
    <property type="match status" value="1"/>
</dbReference>
<dbReference type="FunFam" id="3.40.50.300:FF:000425">
    <property type="entry name" value="Probable ABC transporter, ATP-binding subunit"/>
    <property type="match status" value="1"/>
</dbReference>
<proteinExistence type="predicted"/>
<dbReference type="PANTHER" id="PTHR42781">
    <property type="entry name" value="SPERMIDINE/PUTRESCINE IMPORT ATP-BINDING PROTEIN POTA"/>
    <property type="match status" value="1"/>
</dbReference>
<dbReference type="InterPro" id="IPR050093">
    <property type="entry name" value="ABC_SmlMolc_Importer"/>
</dbReference>
<feature type="domain" description="ABC transporter" evidence="5">
    <location>
        <begin position="54"/>
        <end position="287"/>
    </location>
</feature>
<dbReference type="GO" id="GO:0005524">
    <property type="term" value="F:ATP binding"/>
    <property type="evidence" value="ECO:0007669"/>
    <property type="project" value="UniProtKB-KW"/>
</dbReference>
<comment type="caution">
    <text evidence="6">The sequence shown here is derived from an EMBL/GenBank/DDBJ whole genome shotgun (WGS) entry which is preliminary data.</text>
</comment>
<dbReference type="GO" id="GO:0015418">
    <property type="term" value="F:ABC-type quaternary ammonium compound transporting activity"/>
    <property type="evidence" value="ECO:0007669"/>
    <property type="project" value="UniProtKB-EC"/>
</dbReference>
<dbReference type="Proteomes" id="UP000250462">
    <property type="component" value="Unassembled WGS sequence"/>
</dbReference>
<evidence type="ECO:0000256" key="4">
    <source>
        <dbReference type="ARBA" id="ARBA00066388"/>
    </source>
</evidence>
<dbReference type="PANTHER" id="PTHR42781:SF4">
    <property type="entry name" value="SPERMIDINE_PUTRESCINE IMPORT ATP-BINDING PROTEIN POTA"/>
    <property type="match status" value="1"/>
</dbReference>
<dbReference type="Pfam" id="PF08402">
    <property type="entry name" value="TOBE_2"/>
    <property type="match status" value="1"/>
</dbReference>
<dbReference type="Pfam" id="PF00005">
    <property type="entry name" value="ABC_tran"/>
    <property type="match status" value="1"/>
</dbReference>
<evidence type="ECO:0000259" key="5">
    <source>
        <dbReference type="PROSITE" id="PS50893"/>
    </source>
</evidence>
<sequence>MDSAGAFRSGHEKVVWGGKRVGFGPESGVRMIQSDKYDHEMAEHESGGVLKSLVEIKGLTKQFGYVSAIDNVSLDIPEGAFFSLLGPSGCGKTTLLRIIAGLERPTSGDIVLDGKSIRGTAPERRPFNLVFQTYALFPHLTVADNIAFGPRVQRSGRRKRSALVEEVNEALRLVELDGLGDRMPSELSGGQAQRVALARALINRPRLLLLDEPMAALDRHVRLMMREQLLRIHAATGTTFLLVTHDQEEALSMSDSIALMRDGCVEQLADPHTLYQQPSSLFAAQFIGTGSLLPALFKERRGEKVVVEVAGSVISARCADAVAGTHGRLLLRPEEVSLVPPAQGVLVGPVRTSTFLGHRTEVVVGTEIGDVRALSEKVVKPGECVGVSWNETAGVALKDAGA</sequence>
<dbReference type="SUPFAM" id="SSF50331">
    <property type="entry name" value="MOP-like"/>
    <property type="match status" value="1"/>
</dbReference>
<evidence type="ECO:0000313" key="6">
    <source>
        <dbReference type="EMBL" id="RAW15400.1"/>
    </source>
</evidence>
<dbReference type="PROSITE" id="PS00211">
    <property type="entry name" value="ABC_TRANSPORTER_1"/>
    <property type="match status" value="1"/>
</dbReference>
<protein>
    <recommendedName>
        <fullName evidence="4">ABC-type quaternary amine transporter</fullName>
        <ecNumber evidence="4">7.6.2.9</ecNumber>
    </recommendedName>
</protein>
<evidence type="ECO:0000256" key="1">
    <source>
        <dbReference type="ARBA" id="ARBA00022448"/>
    </source>
</evidence>
<dbReference type="GO" id="GO:0016887">
    <property type="term" value="F:ATP hydrolysis activity"/>
    <property type="evidence" value="ECO:0007669"/>
    <property type="project" value="InterPro"/>
</dbReference>
<dbReference type="InterPro" id="IPR008995">
    <property type="entry name" value="Mo/tungstate-bd_C_term_dom"/>
</dbReference>
<accession>A0A329QSM6</accession>
<name>A0A329QSM6_9ACTN</name>